<evidence type="ECO:0000256" key="1">
    <source>
        <dbReference type="SAM" id="MobiDB-lite"/>
    </source>
</evidence>
<name>A0A7M2RJD5_9FIRM</name>
<evidence type="ECO:0000313" key="4">
    <source>
        <dbReference type="Proteomes" id="UP000593601"/>
    </source>
</evidence>
<sequence length="176" mass="20491">MSAYMGRELLLFTKSIWYGALLVLTYDILKICRNVIRHSNAFTTFEDLVYWIFCALFLFARFFKENSGILRGYLAAGIVVGSLACYFSISPVFVRFFTFLSKKVWKVLLIPLKIVKKVIKRLKSSLFQGKMFVKRKIGSGVKGLGRHFRNNNKGEEADEEKKGRQKKTRKRKKQKK</sequence>
<keyword evidence="2" id="KW-0472">Membrane</keyword>
<feature type="transmembrane region" description="Helical" evidence="2">
    <location>
        <begin position="15"/>
        <end position="36"/>
    </location>
</feature>
<gene>
    <name evidence="3" type="ORF">INP51_04315</name>
</gene>
<dbReference type="KEGG" id="bliq:INP51_04315"/>
<accession>A0A7M2RJD5</accession>
<reference evidence="3 4" key="1">
    <citation type="submission" date="2020-10" db="EMBL/GenBank/DDBJ databases">
        <title>Blautia liquoris sp.nov., isolated from the mud in a fermentation cellar used for the production of Chinese strong-flavoured liquor.</title>
        <authorList>
            <person name="Lu L."/>
        </authorList>
    </citation>
    <scope>NUCLEOTIDE SEQUENCE [LARGE SCALE GENOMIC DNA]</scope>
    <source>
        <strain evidence="3 4">LZLJ-3</strain>
    </source>
</reference>
<evidence type="ECO:0000256" key="2">
    <source>
        <dbReference type="SAM" id="Phobius"/>
    </source>
</evidence>
<keyword evidence="2" id="KW-1133">Transmembrane helix</keyword>
<feature type="compositionally biased region" description="Basic and acidic residues" evidence="1">
    <location>
        <begin position="152"/>
        <end position="162"/>
    </location>
</feature>
<dbReference type="RefSeq" id="WP_193736501.1">
    <property type="nucleotide sequence ID" value="NZ_CP063304.1"/>
</dbReference>
<feature type="transmembrane region" description="Helical" evidence="2">
    <location>
        <begin position="70"/>
        <end position="94"/>
    </location>
</feature>
<keyword evidence="4" id="KW-1185">Reference proteome</keyword>
<dbReference type="Proteomes" id="UP000593601">
    <property type="component" value="Chromosome"/>
</dbReference>
<evidence type="ECO:0000313" key="3">
    <source>
        <dbReference type="EMBL" id="QOV20181.1"/>
    </source>
</evidence>
<organism evidence="3 4">
    <name type="scientific">Blautia liquoris</name>
    <dbReference type="NCBI Taxonomy" id="2779518"/>
    <lineage>
        <taxon>Bacteria</taxon>
        <taxon>Bacillati</taxon>
        <taxon>Bacillota</taxon>
        <taxon>Clostridia</taxon>
        <taxon>Lachnospirales</taxon>
        <taxon>Lachnospiraceae</taxon>
        <taxon>Blautia</taxon>
    </lineage>
</organism>
<feature type="region of interest" description="Disordered" evidence="1">
    <location>
        <begin position="143"/>
        <end position="176"/>
    </location>
</feature>
<protein>
    <submittedName>
        <fullName evidence="3">Spore cortex biosynthesis protein YabQ</fullName>
    </submittedName>
</protein>
<feature type="transmembrane region" description="Helical" evidence="2">
    <location>
        <begin position="48"/>
        <end position="64"/>
    </location>
</feature>
<feature type="compositionally biased region" description="Basic residues" evidence="1">
    <location>
        <begin position="163"/>
        <end position="176"/>
    </location>
</feature>
<dbReference type="NCBIfam" id="TIGR02893">
    <property type="entry name" value="spore_yabQ"/>
    <property type="match status" value="1"/>
</dbReference>
<dbReference type="AlphaFoldDB" id="A0A7M2RJD5"/>
<dbReference type="InterPro" id="IPR019074">
    <property type="entry name" value="YabQ"/>
</dbReference>
<proteinExistence type="predicted"/>
<dbReference type="Pfam" id="PF09578">
    <property type="entry name" value="Spore_YabQ"/>
    <property type="match status" value="1"/>
</dbReference>
<keyword evidence="2" id="KW-0812">Transmembrane</keyword>
<dbReference type="EMBL" id="CP063304">
    <property type="protein sequence ID" value="QOV20181.1"/>
    <property type="molecule type" value="Genomic_DNA"/>
</dbReference>